<sequence>MDPQAMTLKHLERVMANFLQVQEDGSQKTPSNGVVCAFLLKKMNLVFVDSRMWLMLSLLSFGGTTSPQTPFGLHTCKGVSSSEMEECRDLVKFGAKCCQFMELALSLILKIVKFGDFSFWKDNWLENRTISRDRDNFTYPNIKLIQLYNNDEGWLLSSILGFLWAAEI</sequence>
<accession>A0ABD2Y9V4</accession>
<gene>
    <name evidence="1" type="ORF">ACH5RR_033756</name>
</gene>
<comment type="caution">
    <text evidence="1">The sequence shown here is derived from an EMBL/GenBank/DDBJ whole genome shotgun (WGS) entry which is preliminary data.</text>
</comment>
<keyword evidence="2" id="KW-1185">Reference proteome</keyword>
<organism evidence="1 2">
    <name type="scientific">Cinchona calisaya</name>
    <dbReference type="NCBI Taxonomy" id="153742"/>
    <lineage>
        <taxon>Eukaryota</taxon>
        <taxon>Viridiplantae</taxon>
        <taxon>Streptophyta</taxon>
        <taxon>Embryophyta</taxon>
        <taxon>Tracheophyta</taxon>
        <taxon>Spermatophyta</taxon>
        <taxon>Magnoliopsida</taxon>
        <taxon>eudicotyledons</taxon>
        <taxon>Gunneridae</taxon>
        <taxon>Pentapetalae</taxon>
        <taxon>asterids</taxon>
        <taxon>lamiids</taxon>
        <taxon>Gentianales</taxon>
        <taxon>Rubiaceae</taxon>
        <taxon>Cinchonoideae</taxon>
        <taxon>Cinchoneae</taxon>
        <taxon>Cinchona</taxon>
    </lineage>
</organism>
<evidence type="ECO:0000313" key="2">
    <source>
        <dbReference type="Proteomes" id="UP001630127"/>
    </source>
</evidence>
<name>A0ABD2Y9V4_9GENT</name>
<dbReference type="AlphaFoldDB" id="A0ABD2Y9V4"/>
<proteinExistence type="predicted"/>
<dbReference type="EMBL" id="JBJUIK010000014">
    <property type="protein sequence ID" value="KAL3503915.1"/>
    <property type="molecule type" value="Genomic_DNA"/>
</dbReference>
<dbReference type="Proteomes" id="UP001630127">
    <property type="component" value="Unassembled WGS sequence"/>
</dbReference>
<evidence type="ECO:0000313" key="1">
    <source>
        <dbReference type="EMBL" id="KAL3503915.1"/>
    </source>
</evidence>
<protein>
    <submittedName>
        <fullName evidence="1">Uncharacterized protein</fullName>
    </submittedName>
</protein>
<reference evidence="1 2" key="1">
    <citation type="submission" date="2024-11" db="EMBL/GenBank/DDBJ databases">
        <title>A near-complete genome assembly of Cinchona calisaya.</title>
        <authorList>
            <person name="Lian D.C."/>
            <person name="Zhao X.W."/>
            <person name="Wei L."/>
        </authorList>
    </citation>
    <scope>NUCLEOTIDE SEQUENCE [LARGE SCALE GENOMIC DNA]</scope>
    <source>
        <tissue evidence="1">Nenye</tissue>
    </source>
</reference>